<protein>
    <submittedName>
        <fullName evidence="1">Uncharacterized protein</fullName>
    </submittedName>
</protein>
<keyword evidence="2" id="KW-1185">Reference proteome</keyword>
<reference evidence="2" key="1">
    <citation type="journal article" date="2017" name="Nat. Ecol. Evol.">
        <title>Genome expansion and lineage-specific genetic innovations in the forest pathogenic fungi Armillaria.</title>
        <authorList>
            <person name="Sipos G."/>
            <person name="Prasanna A.N."/>
            <person name="Walter M.C."/>
            <person name="O'Connor E."/>
            <person name="Balint B."/>
            <person name="Krizsan K."/>
            <person name="Kiss B."/>
            <person name="Hess J."/>
            <person name="Varga T."/>
            <person name="Slot J."/>
            <person name="Riley R."/>
            <person name="Boka B."/>
            <person name="Rigling D."/>
            <person name="Barry K."/>
            <person name="Lee J."/>
            <person name="Mihaltcheva S."/>
            <person name="LaButti K."/>
            <person name="Lipzen A."/>
            <person name="Waldron R."/>
            <person name="Moloney N.M."/>
            <person name="Sperisen C."/>
            <person name="Kredics L."/>
            <person name="Vagvoelgyi C."/>
            <person name="Patrignani A."/>
            <person name="Fitzpatrick D."/>
            <person name="Nagy I."/>
            <person name="Doyle S."/>
            <person name="Anderson J.B."/>
            <person name="Grigoriev I.V."/>
            <person name="Gueldener U."/>
            <person name="Muensterkoetter M."/>
            <person name="Nagy L.G."/>
        </authorList>
    </citation>
    <scope>NUCLEOTIDE SEQUENCE [LARGE SCALE GENOMIC DNA]</scope>
    <source>
        <strain evidence="2">C18/9</strain>
    </source>
</reference>
<organism evidence="1 2">
    <name type="scientific">Armillaria ostoyae</name>
    <name type="common">Armillaria root rot fungus</name>
    <dbReference type="NCBI Taxonomy" id="47428"/>
    <lineage>
        <taxon>Eukaryota</taxon>
        <taxon>Fungi</taxon>
        <taxon>Dikarya</taxon>
        <taxon>Basidiomycota</taxon>
        <taxon>Agaricomycotina</taxon>
        <taxon>Agaricomycetes</taxon>
        <taxon>Agaricomycetidae</taxon>
        <taxon>Agaricales</taxon>
        <taxon>Marasmiineae</taxon>
        <taxon>Physalacriaceae</taxon>
        <taxon>Armillaria</taxon>
    </lineage>
</organism>
<dbReference type="EMBL" id="FUEG01000045">
    <property type="protein sequence ID" value="SJL17525.1"/>
    <property type="molecule type" value="Genomic_DNA"/>
</dbReference>
<proteinExistence type="predicted"/>
<evidence type="ECO:0000313" key="2">
    <source>
        <dbReference type="Proteomes" id="UP000219338"/>
    </source>
</evidence>
<dbReference type="Proteomes" id="UP000219338">
    <property type="component" value="Unassembled WGS sequence"/>
</dbReference>
<accession>A0A284S957</accession>
<evidence type="ECO:0000313" key="1">
    <source>
        <dbReference type="EMBL" id="SJL17525.1"/>
    </source>
</evidence>
<name>A0A284S957_ARMOS</name>
<sequence>MTSFDFDVVSPADLTVTQLDETVAVALEPMIPILLFSAMAGGSKALYDPLLRAVTRALVLEGKIWLTVSNGRIVGVLGGFGPGKFLWATSIYIFKSVY</sequence>
<dbReference type="OrthoDB" id="61113at2759"/>
<dbReference type="AlphaFoldDB" id="A0A284S957"/>
<gene>
    <name evidence="1" type="ORF">ARMOST_21077</name>
</gene>